<evidence type="ECO:0000313" key="12">
    <source>
        <dbReference type="Proteomes" id="UP000185678"/>
    </source>
</evidence>
<dbReference type="RefSeq" id="WP_076399803.1">
    <property type="nucleotide sequence ID" value="NZ_FTOA01000003.1"/>
</dbReference>
<evidence type="ECO:0000256" key="6">
    <source>
        <dbReference type="SAM" id="Coils"/>
    </source>
</evidence>
<dbReference type="Gene3D" id="1.10.287.950">
    <property type="entry name" value="Methyl-accepting chemotaxis protein"/>
    <property type="match status" value="1"/>
</dbReference>
<comment type="subcellular location">
    <subcellularLocation>
        <location evidence="1">Cell inner membrane</location>
        <topology evidence="1">Multi-pass membrane protein</topology>
    </subcellularLocation>
</comment>
<keyword evidence="7" id="KW-1133">Transmembrane helix</keyword>
<evidence type="ECO:0000259" key="10">
    <source>
        <dbReference type="PROSITE" id="PS50885"/>
    </source>
</evidence>
<protein>
    <submittedName>
        <fullName evidence="11">Methyl-accepting chemotaxis protein</fullName>
    </submittedName>
</protein>
<dbReference type="Pfam" id="PF00015">
    <property type="entry name" value="MCPsignal"/>
    <property type="match status" value="1"/>
</dbReference>
<dbReference type="PROSITE" id="PS50111">
    <property type="entry name" value="CHEMOTAXIS_TRANSDUC_2"/>
    <property type="match status" value="1"/>
</dbReference>
<gene>
    <name evidence="11" type="ORF">SAMN05421779_103161</name>
</gene>
<organism evidence="11 12">
    <name type="scientific">Insolitispirillum peregrinum</name>
    <dbReference type="NCBI Taxonomy" id="80876"/>
    <lineage>
        <taxon>Bacteria</taxon>
        <taxon>Pseudomonadati</taxon>
        <taxon>Pseudomonadota</taxon>
        <taxon>Alphaproteobacteria</taxon>
        <taxon>Rhodospirillales</taxon>
        <taxon>Novispirillaceae</taxon>
        <taxon>Insolitispirillum</taxon>
    </lineage>
</organism>
<keyword evidence="6" id="KW-0175">Coiled coil</keyword>
<dbReference type="GO" id="GO:0004888">
    <property type="term" value="F:transmembrane signaling receptor activity"/>
    <property type="evidence" value="ECO:0007669"/>
    <property type="project" value="InterPro"/>
</dbReference>
<feature type="coiled-coil region" evidence="6">
    <location>
        <begin position="260"/>
        <end position="287"/>
    </location>
</feature>
<evidence type="ECO:0000313" key="11">
    <source>
        <dbReference type="EMBL" id="SIS69853.1"/>
    </source>
</evidence>
<evidence type="ECO:0000256" key="7">
    <source>
        <dbReference type="SAM" id="Phobius"/>
    </source>
</evidence>
<keyword evidence="2" id="KW-0997">Cell inner membrane</keyword>
<proteinExistence type="inferred from homology"/>
<name>A0A1N7L7U2_9PROT</name>
<dbReference type="Gene3D" id="3.30.450.20">
    <property type="entry name" value="PAS domain"/>
    <property type="match status" value="1"/>
</dbReference>
<dbReference type="InterPro" id="IPR004090">
    <property type="entry name" value="Chemotax_Me-accpt_rcpt"/>
</dbReference>
<accession>A0A1N7L7U2</accession>
<evidence type="ECO:0000259" key="8">
    <source>
        <dbReference type="PROSITE" id="PS50111"/>
    </source>
</evidence>
<dbReference type="GO" id="GO:0007165">
    <property type="term" value="P:signal transduction"/>
    <property type="evidence" value="ECO:0007669"/>
    <property type="project" value="UniProtKB-KW"/>
</dbReference>
<dbReference type="AlphaFoldDB" id="A0A1N7L7U2"/>
<dbReference type="OrthoDB" id="7314065at2"/>
<dbReference type="STRING" id="80876.SAMN05421779_103161"/>
<keyword evidence="7" id="KW-0812">Transmembrane</keyword>
<evidence type="ECO:0000259" key="9">
    <source>
        <dbReference type="PROSITE" id="PS50192"/>
    </source>
</evidence>
<feature type="domain" description="HAMP" evidence="10">
    <location>
        <begin position="312"/>
        <end position="365"/>
    </location>
</feature>
<comment type="similarity">
    <text evidence="4">Belongs to the methyl-accepting chemotaxis (MCP) protein family.</text>
</comment>
<feature type="transmembrane region" description="Helical" evidence="7">
    <location>
        <begin position="292"/>
        <end position="311"/>
    </location>
</feature>
<dbReference type="GO" id="GO:0005886">
    <property type="term" value="C:plasma membrane"/>
    <property type="evidence" value="ECO:0007669"/>
    <property type="project" value="UniProtKB-SubCell"/>
</dbReference>
<sequence length="754" mass="80585">MALFQNLRIFPKILLSMALLLVINTAVMLFMLGKMGDMAHRSSEMSGGDQRVQVVLEAKSNIIDASRLARTFFQSLSDSDLNAANSLFATVLKQAGSLPDSTATLAAVKAFQDGFTPMAQNARSLYSLKVDKVTPLGIEVRKGLSEAAKLAKDSGDYRLAAQIGTMQEKLLLARLRIQRYFDVSNEKDLDATRKALQELNELIASEQKKGITAPGVNEQLNLSLSIMPGWIDSFNKAVEDSRAVSTYLNETLPKNEQQVVAAIRLIADKASSDIQALEQQVASESGQARQTAIMVMGLVLLVTVGVALILARHIGGAMQDMTRVASALSEGHSAIDIPRTGQKEEIGAMARAMAVLRTEVAEAFRLRQMVEVQPARVMLCDPSTLVITYANKAARDLLDHMLAPLGKSSRDAVGASVMSFHKRPEMIENLLRDPKNLPYRGKFTMAGLVIENYVTPTYDRDGSYMGPMLNWDDVTKYVKLADDFESKVRAVSSSVANAAQGLTSAAGQMGTISTDVSERAAGVASAAEEMGVNVQTVASATEQLSAAEAEIVRSVGESANGAKQASQAVDDAVITVEGLAKAAAEIGEVVQLITDIAEQTNLLALNATIEAARAGDAGKGFAVVANEVKQLAAQTAHATENIRVKVDDIQMATRGAVSSINGVQSTITRLRELAAQVAHAVEEQGAATREIAHNIHQASQAAHDVTVNISQVATQASSATEQTSSIRRAAEELAVDAGSLDQEVEKFLHGMRKL</sequence>
<dbReference type="PANTHER" id="PTHR32089:SF112">
    <property type="entry name" value="LYSOZYME-LIKE PROTEIN-RELATED"/>
    <property type="match status" value="1"/>
</dbReference>
<dbReference type="GO" id="GO:0006935">
    <property type="term" value="P:chemotaxis"/>
    <property type="evidence" value="ECO:0007669"/>
    <property type="project" value="InterPro"/>
</dbReference>
<dbReference type="Gene3D" id="6.10.340.10">
    <property type="match status" value="1"/>
</dbReference>
<dbReference type="PRINTS" id="PR00260">
    <property type="entry name" value="CHEMTRNSDUCR"/>
</dbReference>
<dbReference type="PROSITE" id="PS50885">
    <property type="entry name" value="HAMP"/>
    <property type="match status" value="1"/>
</dbReference>
<dbReference type="InterPro" id="IPR003660">
    <property type="entry name" value="HAMP_dom"/>
</dbReference>
<dbReference type="InterPro" id="IPR000727">
    <property type="entry name" value="T_SNARE_dom"/>
</dbReference>
<dbReference type="InterPro" id="IPR032255">
    <property type="entry name" value="HBM"/>
</dbReference>
<feature type="transmembrane region" description="Helical" evidence="7">
    <location>
        <begin position="13"/>
        <end position="32"/>
    </location>
</feature>
<dbReference type="Proteomes" id="UP000185678">
    <property type="component" value="Unassembled WGS sequence"/>
</dbReference>
<dbReference type="SUPFAM" id="SSF58104">
    <property type="entry name" value="Methyl-accepting chemotaxis protein (MCP) signaling domain"/>
    <property type="match status" value="1"/>
</dbReference>
<dbReference type="PROSITE" id="PS50192">
    <property type="entry name" value="T_SNARE"/>
    <property type="match status" value="1"/>
</dbReference>
<keyword evidence="2" id="KW-1003">Cell membrane</keyword>
<evidence type="ECO:0000256" key="5">
    <source>
        <dbReference type="PROSITE-ProRule" id="PRU00284"/>
    </source>
</evidence>
<dbReference type="EMBL" id="FTOA01000003">
    <property type="protein sequence ID" value="SIS69853.1"/>
    <property type="molecule type" value="Genomic_DNA"/>
</dbReference>
<dbReference type="SMART" id="SM00283">
    <property type="entry name" value="MA"/>
    <property type="match status" value="1"/>
</dbReference>
<keyword evidence="3 5" id="KW-0807">Transducer</keyword>
<feature type="domain" description="T-SNARE coiled-coil homology" evidence="9">
    <location>
        <begin position="650"/>
        <end position="712"/>
    </location>
</feature>
<evidence type="ECO:0000256" key="1">
    <source>
        <dbReference type="ARBA" id="ARBA00004429"/>
    </source>
</evidence>
<keyword evidence="12" id="KW-1185">Reference proteome</keyword>
<dbReference type="InterPro" id="IPR004089">
    <property type="entry name" value="MCPsignal_dom"/>
</dbReference>
<feature type="domain" description="Methyl-accepting transducer" evidence="8">
    <location>
        <begin position="491"/>
        <end position="731"/>
    </location>
</feature>
<reference evidence="11 12" key="1">
    <citation type="submission" date="2017-01" db="EMBL/GenBank/DDBJ databases">
        <authorList>
            <person name="Mah S.A."/>
            <person name="Swanson W.J."/>
            <person name="Moy G.W."/>
            <person name="Vacquier V.D."/>
        </authorList>
    </citation>
    <scope>NUCLEOTIDE SEQUENCE [LARGE SCALE GENOMIC DNA]</scope>
    <source>
        <strain evidence="11 12">DSM 11589</strain>
    </source>
</reference>
<dbReference type="SMART" id="SM01358">
    <property type="entry name" value="HBM"/>
    <property type="match status" value="1"/>
</dbReference>
<evidence type="ECO:0000256" key="3">
    <source>
        <dbReference type="ARBA" id="ARBA00023224"/>
    </source>
</evidence>
<keyword evidence="7" id="KW-0472">Membrane</keyword>
<evidence type="ECO:0000256" key="2">
    <source>
        <dbReference type="ARBA" id="ARBA00022519"/>
    </source>
</evidence>
<dbReference type="PANTHER" id="PTHR32089">
    <property type="entry name" value="METHYL-ACCEPTING CHEMOTAXIS PROTEIN MCPB"/>
    <property type="match status" value="1"/>
</dbReference>
<evidence type="ECO:0000256" key="4">
    <source>
        <dbReference type="ARBA" id="ARBA00029447"/>
    </source>
</evidence>